<protein>
    <submittedName>
        <fullName evidence="3">Uncharacterized protein</fullName>
    </submittedName>
</protein>
<keyword evidence="2" id="KW-0472">Membrane</keyword>
<gene>
    <name evidence="3" type="ORF">B0I35DRAFT_403530</name>
</gene>
<name>A0A8K0WVY8_9HYPO</name>
<evidence type="ECO:0000256" key="1">
    <source>
        <dbReference type="SAM" id="MobiDB-lite"/>
    </source>
</evidence>
<dbReference type="OrthoDB" id="3357002at2759"/>
<feature type="region of interest" description="Disordered" evidence="1">
    <location>
        <begin position="1"/>
        <end position="24"/>
    </location>
</feature>
<feature type="transmembrane region" description="Helical" evidence="2">
    <location>
        <begin position="217"/>
        <end position="240"/>
    </location>
</feature>
<feature type="transmembrane region" description="Helical" evidence="2">
    <location>
        <begin position="178"/>
        <end position="197"/>
    </location>
</feature>
<dbReference type="Pfam" id="PF11309">
    <property type="entry name" value="DUF3112"/>
    <property type="match status" value="1"/>
</dbReference>
<keyword evidence="2" id="KW-0812">Transmembrane</keyword>
<evidence type="ECO:0000313" key="4">
    <source>
        <dbReference type="Proteomes" id="UP000813444"/>
    </source>
</evidence>
<evidence type="ECO:0000256" key="2">
    <source>
        <dbReference type="SAM" id="Phobius"/>
    </source>
</evidence>
<feature type="transmembrane region" description="Helical" evidence="2">
    <location>
        <begin position="29"/>
        <end position="49"/>
    </location>
</feature>
<sequence length="368" mass="40360">MSQEAGNMSPPYADDSPQLGGSPSTSVDVPLSAVFIALFLVSAGSNLFLFRRNMGRGYKFLLSFVLVVFSMSRVFANAMRIVLSAFPDNNGIALAAGIFNNAGPLFLFLVNLLFAQRILRAHQPRLGWSMPVRMAFRFLYVMLSACLPLAILSVVWTAHTLDHGIRDRMRDIQLFVQTFLSILSFLPLPLVAAALLLPREAPVEEFGEGSMTTKIILVVGASTLLSFGASYRAAVFYMSPPGSGLRWIHSRASYYCFFFVLELLVVYAFTFSRVDLRFHVPNGSSQRKSYLVEVEEEEESEEKKLGGSARSESPEVVGLEVKIDESVLKIDGSELRADTSPSLSTTATSDSASSKPAPKLNPWFGAIA</sequence>
<feature type="compositionally biased region" description="Low complexity" evidence="1">
    <location>
        <begin position="338"/>
        <end position="360"/>
    </location>
</feature>
<organism evidence="3 4">
    <name type="scientific">Stachybotrys elegans</name>
    <dbReference type="NCBI Taxonomy" id="80388"/>
    <lineage>
        <taxon>Eukaryota</taxon>
        <taxon>Fungi</taxon>
        <taxon>Dikarya</taxon>
        <taxon>Ascomycota</taxon>
        <taxon>Pezizomycotina</taxon>
        <taxon>Sordariomycetes</taxon>
        <taxon>Hypocreomycetidae</taxon>
        <taxon>Hypocreales</taxon>
        <taxon>Stachybotryaceae</taxon>
        <taxon>Stachybotrys</taxon>
    </lineage>
</organism>
<keyword evidence="2" id="KW-1133">Transmembrane helix</keyword>
<feature type="region of interest" description="Disordered" evidence="1">
    <location>
        <begin position="337"/>
        <end position="368"/>
    </location>
</feature>
<dbReference type="Proteomes" id="UP000813444">
    <property type="component" value="Unassembled WGS sequence"/>
</dbReference>
<feature type="transmembrane region" description="Helical" evidence="2">
    <location>
        <begin position="135"/>
        <end position="158"/>
    </location>
</feature>
<reference evidence="3" key="1">
    <citation type="journal article" date="2021" name="Nat. Commun.">
        <title>Genetic determinants of endophytism in the Arabidopsis root mycobiome.</title>
        <authorList>
            <person name="Mesny F."/>
            <person name="Miyauchi S."/>
            <person name="Thiergart T."/>
            <person name="Pickel B."/>
            <person name="Atanasova L."/>
            <person name="Karlsson M."/>
            <person name="Huettel B."/>
            <person name="Barry K.W."/>
            <person name="Haridas S."/>
            <person name="Chen C."/>
            <person name="Bauer D."/>
            <person name="Andreopoulos W."/>
            <person name="Pangilinan J."/>
            <person name="LaButti K."/>
            <person name="Riley R."/>
            <person name="Lipzen A."/>
            <person name="Clum A."/>
            <person name="Drula E."/>
            <person name="Henrissat B."/>
            <person name="Kohler A."/>
            <person name="Grigoriev I.V."/>
            <person name="Martin F.M."/>
            <person name="Hacquard S."/>
        </authorList>
    </citation>
    <scope>NUCLEOTIDE SEQUENCE</scope>
    <source>
        <strain evidence="3">MPI-CAGE-CH-0235</strain>
    </source>
</reference>
<keyword evidence="4" id="KW-1185">Reference proteome</keyword>
<dbReference type="PANTHER" id="PTHR35184:SF1">
    <property type="entry name" value="INTEGRAL MEMBRANE PROTEIN"/>
    <property type="match status" value="1"/>
</dbReference>
<feature type="transmembrane region" description="Helical" evidence="2">
    <location>
        <begin position="61"/>
        <end position="86"/>
    </location>
</feature>
<proteinExistence type="predicted"/>
<evidence type="ECO:0000313" key="3">
    <source>
        <dbReference type="EMBL" id="KAH7328108.1"/>
    </source>
</evidence>
<feature type="transmembrane region" description="Helical" evidence="2">
    <location>
        <begin position="92"/>
        <end position="114"/>
    </location>
</feature>
<feature type="transmembrane region" description="Helical" evidence="2">
    <location>
        <begin position="252"/>
        <end position="271"/>
    </location>
</feature>
<comment type="caution">
    <text evidence="3">The sequence shown here is derived from an EMBL/GenBank/DDBJ whole genome shotgun (WGS) entry which is preliminary data.</text>
</comment>
<accession>A0A8K0WVY8</accession>
<dbReference type="InterPro" id="IPR021460">
    <property type="entry name" value="DUF3112"/>
</dbReference>
<dbReference type="EMBL" id="JAGPNK010000001">
    <property type="protein sequence ID" value="KAH7328108.1"/>
    <property type="molecule type" value="Genomic_DNA"/>
</dbReference>
<dbReference type="PANTHER" id="PTHR35184">
    <property type="entry name" value="YALI0C10208P"/>
    <property type="match status" value="1"/>
</dbReference>
<dbReference type="AlphaFoldDB" id="A0A8K0WVY8"/>